<dbReference type="SUPFAM" id="SSF53649">
    <property type="entry name" value="Alkaline phosphatase-like"/>
    <property type="match status" value="1"/>
</dbReference>
<gene>
    <name evidence="2" type="ORF">S01H4_52946</name>
</gene>
<proteinExistence type="predicted"/>
<sequence>YKKDNKFLVIESFAPHEPWFVPKNYREIYDKSSTSEQIISLYMDVSELDSSILKRTQANYSGVVTMCDKWFGYLYNSISNLDLIKNTIIIVTTDHGHSIGDNNWMGKRGYPSTPEVLDVPLLIRHPGDSSGKGKNINILAQHTDITATILDMVGIKTKNKKCVDANMFNSDYKESQYKLEKISDLHGISFYKNLVEEDEKFRNHVTVAWGTAVTVITDDWWFNCKINGKGSFLYNLKKENPFSKNIASYNADVIKDLFNIALE</sequence>
<dbReference type="PANTHER" id="PTHR43751:SF3">
    <property type="entry name" value="SULFATASE N-TERMINAL DOMAIN-CONTAINING PROTEIN"/>
    <property type="match status" value="1"/>
</dbReference>
<evidence type="ECO:0000313" key="2">
    <source>
        <dbReference type="EMBL" id="GAH16138.1"/>
    </source>
</evidence>
<accession>X1F5S3</accession>
<comment type="caution">
    <text evidence="2">The sequence shown here is derived from an EMBL/GenBank/DDBJ whole genome shotgun (WGS) entry which is preliminary data.</text>
</comment>
<dbReference type="Pfam" id="PF00884">
    <property type="entry name" value="Sulfatase"/>
    <property type="match status" value="1"/>
</dbReference>
<feature type="non-terminal residue" evidence="2">
    <location>
        <position position="263"/>
    </location>
</feature>
<protein>
    <recommendedName>
        <fullName evidence="1">Sulfatase N-terminal domain-containing protein</fullName>
    </recommendedName>
</protein>
<dbReference type="EMBL" id="BART01030297">
    <property type="protein sequence ID" value="GAH16138.1"/>
    <property type="molecule type" value="Genomic_DNA"/>
</dbReference>
<name>X1F5S3_9ZZZZ</name>
<feature type="domain" description="Sulfatase N-terminal" evidence="1">
    <location>
        <begin position="3"/>
        <end position="155"/>
    </location>
</feature>
<reference evidence="2" key="1">
    <citation type="journal article" date="2014" name="Front. Microbiol.">
        <title>High frequency of phylogenetically diverse reductive dehalogenase-homologous genes in deep subseafloor sedimentary metagenomes.</title>
        <authorList>
            <person name="Kawai M."/>
            <person name="Futagami T."/>
            <person name="Toyoda A."/>
            <person name="Takaki Y."/>
            <person name="Nishi S."/>
            <person name="Hori S."/>
            <person name="Arai W."/>
            <person name="Tsubouchi T."/>
            <person name="Morono Y."/>
            <person name="Uchiyama I."/>
            <person name="Ito T."/>
            <person name="Fujiyama A."/>
            <person name="Inagaki F."/>
            <person name="Takami H."/>
        </authorList>
    </citation>
    <scope>NUCLEOTIDE SEQUENCE</scope>
    <source>
        <strain evidence="2">Expedition CK06-06</strain>
    </source>
</reference>
<dbReference type="Gene3D" id="3.40.720.10">
    <property type="entry name" value="Alkaline Phosphatase, subunit A"/>
    <property type="match status" value="1"/>
</dbReference>
<dbReference type="InterPro" id="IPR017850">
    <property type="entry name" value="Alkaline_phosphatase_core_sf"/>
</dbReference>
<dbReference type="PANTHER" id="PTHR43751">
    <property type="entry name" value="SULFATASE"/>
    <property type="match status" value="1"/>
</dbReference>
<dbReference type="InterPro" id="IPR052701">
    <property type="entry name" value="GAG_Ulvan_Degrading_Sulfatases"/>
</dbReference>
<evidence type="ECO:0000259" key="1">
    <source>
        <dbReference type="Pfam" id="PF00884"/>
    </source>
</evidence>
<dbReference type="InterPro" id="IPR000917">
    <property type="entry name" value="Sulfatase_N"/>
</dbReference>
<feature type="non-terminal residue" evidence="2">
    <location>
        <position position="1"/>
    </location>
</feature>
<organism evidence="2">
    <name type="scientific">marine sediment metagenome</name>
    <dbReference type="NCBI Taxonomy" id="412755"/>
    <lineage>
        <taxon>unclassified sequences</taxon>
        <taxon>metagenomes</taxon>
        <taxon>ecological metagenomes</taxon>
    </lineage>
</organism>
<dbReference type="AlphaFoldDB" id="X1F5S3"/>